<name>A0ABX8NG36_9PSED</name>
<keyword evidence="5" id="KW-1185">Reference proteome</keyword>
<feature type="region of interest" description="Disordered" evidence="1">
    <location>
        <begin position="300"/>
        <end position="319"/>
    </location>
</feature>
<organism evidence="4 5">
    <name type="scientific">Pseudomonas maumuensis</name>
    <dbReference type="NCBI Taxonomy" id="2842354"/>
    <lineage>
        <taxon>Bacteria</taxon>
        <taxon>Pseudomonadati</taxon>
        <taxon>Pseudomonadota</taxon>
        <taxon>Gammaproteobacteria</taxon>
        <taxon>Pseudomonadales</taxon>
        <taxon>Pseudomonadaceae</taxon>
        <taxon>Pseudomonas</taxon>
    </lineage>
</organism>
<keyword evidence="2" id="KW-1133">Transmembrane helix</keyword>
<reference evidence="4 5" key="1">
    <citation type="journal article" date="2021" name="Microorganisms">
        <title>The Ever-Expanding Pseudomonas Genus: Description of 43 New Species and Partition of the Pseudomonas putida Group.</title>
        <authorList>
            <person name="Girard L."/>
            <person name="Lood C."/>
            <person name="Hofte M."/>
            <person name="Vandamme P."/>
            <person name="Rokni-Zadeh H."/>
            <person name="van Noort V."/>
            <person name="Lavigne R."/>
            <person name="De Mot R."/>
        </authorList>
    </citation>
    <scope>NUCLEOTIDE SEQUENCE [LARGE SCALE GENOMIC DNA]</scope>
    <source>
        <strain evidence="4 5">COW77</strain>
    </source>
</reference>
<keyword evidence="2" id="KW-0812">Transmembrane</keyword>
<gene>
    <name evidence="4" type="ORF">KSS90_15705</name>
</gene>
<dbReference type="Proteomes" id="UP000824010">
    <property type="component" value="Chromosome"/>
</dbReference>
<dbReference type="EMBL" id="CP077077">
    <property type="protein sequence ID" value="QXH54805.1"/>
    <property type="molecule type" value="Genomic_DNA"/>
</dbReference>
<feature type="domain" description="DUF6161" evidence="3">
    <location>
        <begin position="347"/>
        <end position="413"/>
    </location>
</feature>
<dbReference type="Pfam" id="PF19658">
    <property type="entry name" value="DUF6161"/>
    <property type="match status" value="1"/>
</dbReference>
<evidence type="ECO:0000259" key="3">
    <source>
        <dbReference type="Pfam" id="PF19658"/>
    </source>
</evidence>
<proteinExistence type="predicted"/>
<feature type="transmembrane region" description="Helical" evidence="2">
    <location>
        <begin position="235"/>
        <end position="258"/>
    </location>
</feature>
<evidence type="ECO:0000256" key="2">
    <source>
        <dbReference type="SAM" id="Phobius"/>
    </source>
</evidence>
<dbReference type="InterPro" id="IPR046159">
    <property type="entry name" value="DUF6161"/>
</dbReference>
<keyword evidence="2" id="KW-0472">Membrane</keyword>
<protein>
    <recommendedName>
        <fullName evidence="3">DUF6161 domain-containing protein</fullName>
    </recommendedName>
</protein>
<evidence type="ECO:0000313" key="4">
    <source>
        <dbReference type="EMBL" id="QXH54805.1"/>
    </source>
</evidence>
<evidence type="ECO:0000313" key="5">
    <source>
        <dbReference type="Proteomes" id="UP000824010"/>
    </source>
</evidence>
<accession>A0ABX8NG36</accession>
<feature type="compositionally biased region" description="Polar residues" evidence="1">
    <location>
        <begin position="304"/>
        <end position="319"/>
    </location>
</feature>
<feature type="transmembrane region" description="Helical" evidence="2">
    <location>
        <begin position="334"/>
        <end position="355"/>
    </location>
</feature>
<evidence type="ECO:0000256" key="1">
    <source>
        <dbReference type="SAM" id="MobiDB-lite"/>
    </source>
</evidence>
<dbReference type="RefSeq" id="WP_217866311.1">
    <property type="nucleotide sequence ID" value="NZ_CP077077.1"/>
</dbReference>
<sequence>MTGAYQEVGKAIFRVYFYDPISVIRQEMEDSKISVYKLGSETSVFLLNDSDAGYLIAKTRREYDDVTAALAILYLSKYTRSLVARDERISEFAISDRLTFERSVAIQIAISLQGFSSIGADARSALMLETLDRFVSHADLATDAVNTYVTDISESTQSAKRDLDSLGDSLKNAYIRRRKRYSAYLLNARNSARTAFTDAVDSFESAKTAYHDQVDLNASVQYWMVRKRNHSVFKVVWFFAVLMSMAVMFVSVMGYYGVGGAAGLSSAFGQYRQQSADGNGSSVGLVAALLPAAVSAEAGDPVQHSAQTEPADTGSAVTTTPPHAVVPGAARSEVATAIADLAGVALLITLLGILIRITLRQFNTHSHLTLEAEERITFTKTYLALLNEGKLKSEEDRKLVLESLFRSTKSGTMDEIPFSSPVELIFKTISDKKAS</sequence>